<evidence type="ECO:0000313" key="3">
    <source>
        <dbReference type="Proteomes" id="UP000239434"/>
    </source>
</evidence>
<dbReference type="InterPro" id="IPR002575">
    <property type="entry name" value="Aminoglycoside_PTrfase"/>
</dbReference>
<feature type="domain" description="Aminoglycoside phosphotransferase" evidence="1">
    <location>
        <begin position="102"/>
        <end position="287"/>
    </location>
</feature>
<proteinExistence type="predicted"/>
<dbReference type="Gene3D" id="3.90.1200.10">
    <property type="match status" value="1"/>
</dbReference>
<comment type="caution">
    <text evidence="2">The sequence shown here is derived from an EMBL/GenBank/DDBJ whole genome shotgun (WGS) entry which is preliminary data.</text>
</comment>
<dbReference type="EMBL" id="PVBR01000008">
    <property type="protein sequence ID" value="PRD43052.1"/>
    <property type="molecule type" value="Genomic_DNA"/>
</dbReference>
<dbReference type="Pfam" id="PF01636">
    <property type="entry name" value="APH"/>
    <property type="match status" value="1"/>
</dbReference>
<protein>
    <recommendedName>
        <fullName evidence="1">Aminoglycoside phosphotransferase domain-containing protein</fullName>
    </recommendedName>
</protein>
<dbReference type="AlphaFoldDB" id="A0A2S9IRB3"/>
<dbReference type="Proteomes" id="UP000239434">
    <property type="component" value="Unassembled WGS sequence"/>
</dbReference>
<accession>A0A2S9IRB3</accession>
<dbReference type="InterPro" id="IPR011009">
    <property type="entry name" value="Kinase-like_dom_sf"/>
</dbReference>
<evidence type="ECO:0000259" key="1">
    <source>
        <dbReference type="Pfam" id="PF01636"/>
    </source>
</evidence>
<dbReference type="SUPFAM" id="SSF56112">
    <property type="entry name" value="Protein kinase-like (PK-like)"/>
    <property type="match status" value="1"/>
</dbReference>
<organism evidence="2 3">
    <name type="scientific">Phyllobacterium phragmitis</name>
    <dbReference type="NCBI Taxonomy" id="2670329"/>
    <lineage>
        <taxon>Bacteria</taxon>
        <taxon>Pseudomonadati</taxon>
        <taxon>Pseudomonadota</taxon>
        <taxon>Alphaproteobacteria</taxon>
        <taxon>Hyphomicrobiales</taxon>
        <taxon>Phyllobacteriaceae</taxon>
        <taxon>Phyllobacterium</taxon>
    </lineage>
</organism>
<evidence type="ECO:0000313" key="2">
    <source>
        <dbReference type="EMBL" id="PRD43052.1"/>
    </source>
</evidence>
<sequence>MYRSPVLRHRWVGTGERATAAMGAKSDQQLRGGLRKVSFSRILMNMSRPNFHDEIAVVSTICRNLGLGEVTPTILKKAHHTTLLISPLTIVARVQSSEPLDAARQRAIREVAVARHLASRSAPVVAPLVDLAGPHVIADSVVTLWPYVKHERTADEADAALAATTLASVHEALLDYGGELPPYTLALDRCWAVLVDDGASAVLSRHDRDLLKTQYRRLRHEVEEVASNWVPLHGDAHLGNLLLGERGPLWTDFEDACRGPREYDIAGLPLAAWSHFRDIDQALVRRYADLKSVCVAVWCWANISHSAEIREAAEYHLHRVQELAF</sequence>
<keyword evidence="3" id="KW-1185">Reference proteome</keyword>
<reference evidence="2 3" key="1">
    <citation type="submission" date="2018-02" db="EMBL/GenBank/DDBJ databases">
        <title>The draft genome of Phyllobacterium sp. 1N-3.</title>
        <authorList>
            <person name="Liu L."/>
            <person name="Li L."/>
            <person name="Zhang X."/>
            <person name="Wang T."/>
            <person name="Liang L."/>
        </authorList>
    </citation>
    <scope>NUCLEOTIDE SEQUENCE [LARGE SCALE GENOMIC DNA]</scope>
    <source>
        <strain evidence="2 3">1N-3</strain>
    </source>
</reference>
<name>A0A2S9IRB3_9HYPH</name>
<gene>
    <name evidence="2" type="ORF">C5748_12635</name>
</gene>